<dbReference type="Gene3D" id="3.30.1360.170">
    <property type="match status" value="1"/>
</dbReference>
<protein>
    <recommendedName>
        <fullName evidence="2">Thymidylate synthase (FAD)</fullName>
    </recommendedName>
</protein>
<dbReference type="InterPro" id="IPR036098">
    <property type="entry name" value="Thymidylate_synthase_ThyX_sf"/>
</dbReference>
<feature type="non-terminal residue" evidence="1">
    <location>
        <position position="1"/>
    </location>
</feature>
<dbReference type="GO" id="GO:0050660">
    <property type="term" value="F:flavin adenine dinucleotide binding"/>
    <property type="evidence" value="ECO:0007669"/>
    <property type="project" value="InterPro"/>
</dbReference>
<reference evidence="1" key="1">
    <citation type="submission" date="2018-05" db="EMBL/GenBank/DDBJ databases">
        <authorList>
            <person name="Lanie J.A."/>
            <person name="Ng W.-L."/>
            <person name="Kazmierczak K.M."/>
            <person name="Andrzejewski T.M."/>
            <person name="Davidsen T.M."/>
            <person name="Wayne K.J."/>
            <person name="Tettelin H."/>
            <person name="Glass J.I."/>
            <person name="Rusch D."/>
            <person name="Podicherti R."/>
            <person name="Tsui H.-C.T."/>
            <person name="Winkler M.E."/>
        </authorList>
    </citation>
    <scope>NUCLEOTIDE SEQUENCE</scope>
</reference>
<dbReference type="GO" id="GO:0070402">
    <property type="term" value="F:NADPH binding"/>
    <property type="evidence" value="ECO:0007669"/>
    <property type="project" value="TreeGrafter"/>
</dbReference>
<dbReference type="PROSITE" id="PS51331">
    <property type="entry name" value="THYX"/>
    <property type="match status" value="1"/>
</dbReference>
<dbReference type="PANTHER" id="PTHR34934:SF1">
    <property type="entry name" value="FLAVIN-DEPENDENT THYMIDYLATE SYNTHASE"/>
    <property type="match status" value="1"/>
</dbReference>
<dbReference type="NCBIfam" id="TIGR02170">
    <property type="entry name" value="thyX"/>
    <property type="match status" value="1"/>
</dbReference>
<dbReference type="AlphaFoldDB" id="A0A382HQ89"/>
<organism evidence="1">
    <name type="scientific">marine metagenome</name>
    <dbReference type="NCBI Taxonomy" id="408172"/>
    <lineage>
        <taxon>unclassified sequences</taxon>
        <taxon>metagenomes</taxon>
        <taxon>ecological metagenomes</taxon>
    </lineage>
</organism>
<dbReference type="GO" id="GO:0050797">
    <property type="term" value="F:thymidylate synthase (FAD) activity"/>
    <property type="evidence" value="ECO:0007669"/>
    <property type="project" value="InterPro"/>
</dbReference>
<dbReference type="SUPFAM" id="SSF69796">
    <property type="entry name" value="Thymidylate synthase-complementing protein Thy1"/>
    <property type="match status" value="1"/>
</dbReference>
<dbReference type="EMBL" id="UINC01062651">
    <property type="protein sequence ID" value="SVB89478.1"/>
    <property type="molecule type" value="Genomic_DNA"/>
</dbReference>
<evidence type="ECO:0000313" key="1">
    <source>
        <dbReference type="EMBL" id="SVB89478.1"/>
    </source>
</evidence>
<dbReference type="Pfam" id="PF02511">
    <property type="entry name" value="Thy1"/>
    <property type="match status" value="1"/>
</dbReference>
<dbReference type="GO" id="GO:0004799">
    <property type="term" value="F:thymidylate synthase activity"/>
    <property type="evidence" value="ECO:0007669"/>
    <property type="project" value="TreeGrafter"/>
</dbReference>
<evidence type="ECO:0008006" key="2">
    <source>
        <dbReference type="Google" id="ProtNLM"/>
    </source>
</evidence>
<dbReference type="GO" id="GO:0006231">
    <property type="term" value="P:dTMP biosynthetic process"/>
    <property type="evidence" value="ECO:0007669"/>
    <property type="project" value="InterPro"/>
</dbReference>
<dbReference type="InterPro" id="IPR003669">
    <property type="entry name" value="Thymidylate_synthase_ThyX"/>
</dbReference>
<gene>
    <name evidence="1" type="ORF">METZ01_LOCUS242332</name>
</gene>
<accession>A0A382HQ89</accession>
<name>A0A382HQ89_9ZZZZ</name>
<proteinExistence type="predicted"/>
<dbReference type="PANTHER" id="PTHR34934">
    <property type="entry name" value="FLAVIN-DEPENDENT THYMIDYLATE SYNTHASE"/>
    <property type="match status" value="1"/>
</dbReference>
<dbReference type="CDD" id="cd20175">
    <property type="entry name" value="ThyX"/>
    <property type="match status" value="1"/>
</dbReference>
<sequence>DLTPVNAARVSFGGRSDEFTDKDRKLSKFLIKHKHFSPFRHQHVMMIIKAPEFVMRQWYKHVVGIETTSDHPTKDHAWNEISGRYVAYEDFYYPTSFRKQSDDNKQASEGEFEGEERIDCERNWRQAQAKSIAAYKNLIEMGMAKEQARSILPLTVYTQVWWTASFQSIMNFIELRDEKTAQVEIQEYARALKGIMLEVFPETTKIWSEVYWNE</sequence>